<name>A0A820V739_9BILA</name>
<evidence type="ECO:0000256" key="1">
    <source>
        <dbReference type="SAM" id="MobiDB-lite"/>
    </source>
</evidence>
<feature type="region of interest" description="Disordered" evidence="1">
    <location>
        <begin position="131"/>
        <end position="152"/>
    </location>
</feature>
<sequence>ETLSLTSEASSMPIDNEFDDMLNNNDIESLSQELANRGPQLCEKQIRYLYDIFLMADCYDWAFLFSLILKSQTMINQVISAVRIQDLSTQIIALQRGLVELETWADIECPEYKPLLLSVRNQAQALLNQRRASVPSTSQSAPTKKTIQSKQG</sequence>
<organism evidence="2 3">
    <name type="scientific">Rotaria magnacalcarata</name>
    <dbReference type="NCBI Taxonomy" id="392030"/>
    <lineage>
        <taxon>Eukaryota</taxon>
        <taxon>Metazoa</taxon>
        <taxon>Spiralia</taxon>
        <taxon>Gnathifera</taxon>
        <taxon>Rotifera</taxon>
        <taxon>Eurotatoria</taxon>
        <taxon>Bdelloidea</taxon>
        <taxon>Philodinida</taxon>
        <taxon>Philodinidae</taxon>
        <taxon>Rotaria</taxon>
    </lineage>
</organism>
<dbReference type="Proteomes" id="UP000663866">
    <property type="component" value="Unassembled WGS sequence"/>
</dbReference>
<comment type="caution">
    <text evidence="2">The sequence shown here is derived from an EMBL/GenBank/DDBJ whole genome shotgun (WGS) entry which is preliminary data.</text>
</comment>
<dbReference type="PANTHER" id="PTHR22746">
    <property type="entry name" value="RAB6A-GEF COMPLEX PARTNER PROTEIN 1"/>
    <property type="match status" value="1"/>
</dbReference>
<evidence type="ECO:0000313" key="3">
    <source>
        <dbReference type="Proteomes" id="UP000663866"/>
    </source>
</evidence>
<dbReference type="PANTHER" id="PTHR22746:SF10">
    <property type="entry name" value="GUANINE NUCLEOTIDE EXCHANGE FACTOR SUBUNIT RIC1"/>
    <property type="match status" value="1"/>
</dbReference>
<feature type="non-terminal residue" evidence="2">
    <location>
        <position position="1"/>
    </location>
</feature>
<dbReference type="GO" id="GO:0042147">
    <property type="term" value="P:retrograde transport, endosome to Golgi"/>
    <property type="evidence" value="ECO:0007669"/>
    <property type="project" value="TreeGrafter"/>
</dbReference>
<dbReference type="GO" id="GO:0000139">
    <property type="term" value="C:Golgi membrane"/>
    <property type="evidence" value="ECO:0007669"/>
    <property type="project" value="TreeGrafter"/>
</dbReference>
<dbReference type="GO" id="GO:0034066">
    <property type="term" value="C:Ric1-Rgp1 guanyl-nucleotide exchange factor complex"/>
    <property type="evidence" value="ECO:0007669"/>
    <property type="project" value="InterPro"/>
</dbReference>
<proteinExistence type="predicted"/>
<keyword evidence="3" id="KW-1185">Reference proteome</keyword>
<accession>A0A820V739</accession>
<feature type="non-terminal residue" evidence="2">
    <location>
        <position position="152"/>
    </location>
</feature>
<gene>
    <name evidence="2" type="ORF">OVN521_LOCUS40488</name>
</gene>
<dbReference type="AlphaFoldDB" id="A0A820V739"/>
<protein>
    <submittedName>
        <fullName evidence="2">Uncharacterized protein</fullName>
    </submittedName>
</protein>
<dbReference type="GO" id="GO:0006886">
    <property type="term" value="P:intracellular protein transport"/>
    <property type="evidence" value="ECO:0007669"/>
    <property type="project" value="InterPro"/>
</dbReference>
<evidence type="ECO:0000313" key="2">
    <source>
        <dbReference type="EMBL" id="CAF4496427.1"/>
    </source>
</evidence>
<dbReference type="EMBL" id="CAJOBG010052652">
    <property type="protein sequence ID" value="CAF4496427.1"/>
    <property type="molecule type" value="Genomic_DNA"/>
</dbReference>
<reference evidence="2" key="1">
    <citation type="submission" date="2021-02" db="EMBL/GenBank/DDBJ databases">
        <authorList>
            <person name="Nowell W R."/>
        </authorList>
    </citation>
    <scope>NUCLEOTIDE SEQUENCE</scope>
</reference>
<dbReference type="GO" id="GO:0005829">
    <property type="term" value="C:cytosol"/>
    <property type="evidence" value="ECO:0007669"/>
    <property type="project" value="TreeGrafter"/>
</dbReference>
<dbReference type="InterPro" id="IPR040096">
    <property type="entry name" value="Ric1"/>
</dbReference>